<dbReference type="GO" id="GO:0004527">
    <property type="term" value="F:exonuclease activity"/>
    <property type="evidence" value="ECO:0007669"/>
    <property type="project" value="UniProtKB-KW"/>
</dbReference>
<evidence type="ECO:0000313" key="3">
    <source>
        <dbReference type="EMBL" id="QBK86247.1"/>
    </source>
</evidence>
<dbReference type="CDD" id="cd06127">
    <property type="entry name" value="DEDDh"/>
    <property type="match status" value="1"/>
</dbReference>
<keyword evidence="3" id="KW-0378">Hydrolase</keyword>
<dbReference type="InterPro" id="IPR013520">
    <property type="entry name" value="Ribonucl_H"/>
</dbReference>
<protein>
    <submittedName>
        <fullName evidence="3">Exonuclease</fullName>
    </submittedName>
</protein>
<dbReference type="GO" id="GO:0003676">
    <property type="term" value="F:nucleic acid binding"/>
    <property type="evidence" value="ECO:0007669"/>
    <property type="project" value="InterPro"/>
</dbReference>
<name>A0A481YTJ3_9VIRU</name>
<reference evidence="3" key="1">
    <citation type="journal article" date="2019" name="MBio">
        <title>Virus Genomes from Deep Sea Sediments Expand the Ocean Megavirome and Support Independent Origins of Viral Gigantism.</title>
        <authorList>
            <person name="Backstrom D."/>
            <person name="Yutin N."/>
            <person name="Jorgensen S.L."/>
            <person name="Dharamshi J."/>
            <person name="Homa F."/>
            <person name="Zaremba-Niedwiedzka K."/>
            <person name="Spang A."/>
            <person name="Wolf Y.I."/>
            <person name="Koonin E.V."/>
            <person name="Ettema T.J."/>
        </authorList>
    </citation>
    <scope>NUCLEOTIDE SEQUENCE</scope>
</reference>
<dbReference type="Pfam" id="PF00929">
    <property type="entry name" value="RNase_T"/>
    <property type="match status" value="1"/>
</dbReference>
<evidence type="ECO:0000259" key="2">
    <source>
        <dbReference type="SMART" id="SM00479"/>
    </source>
</evidence>
<keyword evidence="3" id="KW-0540">Nuclease</keyword>
<dbReference type="EMBL" id="MK500334">
    <property type="protein sequence ID" value="QBK86247.1"/>
    <property type="molecule type" value="Genomic_DNA"/>
</dbReference>
<accession>A0A481YTJ3</accession>
<dbReference type="InterPro" id="IPR036397">
    <property type="entry name" value="RNaseH_sf"/>
</dbReference>
<feature type="domain" description="Exonuclease" evidence="2">
    <location>
        <begin position="44"/>
        <end position="217"/>
    </location>
</feature>
<dbReference type="Gene3D" id="3.30.420.10">
    <property type="entry name" value="Ribonuclease H-like superfamily/Ribonuclease H"/>
    <property type="match status" value="1"/>
</dbReference>
<feature type="region of interest" description="Disordered" evidence="1">
    <location>
        <begin position="271"/>
        <end position="292"/>
    </location>
</feature>
<keyword evidence="3" id="KW-0269">Exonuclease</keyword>
<organism evidence="3">
    <name type="scientific">Marseillevirus LCMAC102</name>
    <dbReference type="NCBI Taxonomy" id="2506603"/>
    <lineage>
        <taxon>Viruses</taxon>
        <taxon>Varidnaviria</taxon>
        <taxon>Bamfordvirae</taxon>
        <taxon>Nucleocytoviricota</taxon>
        <taxon>Megaviricetes</taxon>
        <taxon>Pimascovirales</taxon>
        <taxon>Pimascovirales incertae sedis</taxon>
        <taxon>Marseilleviridae</taxon>
    </lineage>
</organism>
<dbReference type="InterPro" id="IPR012337">
    <property type="entry name" value="RNaseH-like_sf"/>
</dbReference>
<sequence length="292" mass="33184">MDLDENGYRVIEFVDQNGCVLNLEDTLSKIRTEQPDEINQSTVYHLILDVETDGIGTFQPPTQTLCEIGWIFLKNGKEIERYTSLVKGASKLNNFPHQFTIKNLNEEGCTPKQALKRLQKIVGRYTPTVVAHNIDFDIGILKKAGLRGIDKLSRLCTLKRSIKYCKLPPFRYGHYKYPKMDELSQRLGCKTRSDHTAMGDCTALLEIFHKGIDQGLWKISDRLGSSIQLPSDPLQQEPAKNIPSKTPQNIDSCSYIDCGLYEHGDYYDEEGDPFDPMNAANWDGDQQIGFRD</sequence>
<dbReference type="SMART" id="SM00479">
    <property type="entry name" value="EXOIII"/>
    <property type="match status" value="1"/>
</dbReference>
<evidence type="ECO:0000256" key="1">
    <source>
        <dbReference type="SAM" id="MobiDB-lite"/>
    </source>
</evidence>
<gene>
    <name evidence="3" type="ORF">LCMAC102_00420</name>
</gene>
<proteinExistence type="predicted"/>
<dbReference type="SUPFAM" id="SSF53098">
    <property type="entry name" value="Ribonuclease H-like"/>
    <property type="match status" value="1"/>
</dbReference>